<dbReference type="InterPro" id="IPR001789">
    <property type="entry name" value="Sig_transdc_resp-reg_receiver"/>
</dbReference>
<dbReference type="Pfam" id="PF00072">
    <property type="entry name" value="Response_reg"/>
    <property type="match status" value="1"/>
</dbReference>
<dbReference type="PANTHER" id="PTHR37299">
    <property type="entry name" value="TRANSCRIPTIONAL REGULATOR-RELATED"/>
    <property type="match status" value="1"/>
</dbReference>
<dbReference type="Gene3D" id="3.40.50.2300">
    <property type="match status" value="1"/>
</dbReference>
<accession>A0A4Q7KMG1</accession>
<evidence type="ECO:0000313" key="4">
    <source>
        <dbReference type="EMBL" id="RZS37457.1"/>
    </source>
</evidence>
<evidence type="ECO:0000259" key="2">
    <source>
        <dbReference type="PROSITE" id="PS50110"/>
    </source>
</evidence>
<dbReference type="Proteomes" id="UP000294257">
    <property type="component" value="Unassembled WGS sequence"/>
</dbReference>
<keyword evidence="1" id="KW-0597">Phosphoprotein</keyword>
<dbReference type="RefSeq" id="WP_130344961.1">
    <property type="nucleotide sequence ID" value="NZ_SGWQ01000005.1"/>
</dbReference>
<dbReference type="Gene3D" id="2.40.50.1020">
    <property type="entry name" value="LytTr DNA-binding domain"/>
    <property type="match status" value="1"/>
</dbReference>
<feature type="modified residue" description="4-aspartylphosphate" evidence="1">
    <location>
        <position position="79"/>
    </location>
</feature>
<sequence length="291" mass="31681">MHITVSTAHSTRGLVVLAVDDEEAGITILRERLDGNPHVRRIIEAFDASEALRVLSGADEELAERKQRGLPVVDAVFADLNMPGLTGMEMARVLLGFNPPPVLVFITGHGAGKEGQDALSAFELGAVDYILKPCDQDRMDSAIERVLSKIKGDGIVPGGGGPAQESGGGAHESTDEEVIPVELAGNTKLIPRASVRWVEAQGDYARLFTLDGSHLVRIPLSQLEERWGKAGFVRIHRSYLVPIKLITELQMTSQGYKVVIGHEEKTLPVSRRHTRELKERLVKAPRNGLSP</sequence>
<reference evidence="4 5" key="1">
    <citation type="submission" date="2019-02" db="EMBL/GenBank/DDBJ databases">
        <title>Genomic Encyclopedia of Type Strains, Phase IV (KMG-IV): sequencing the most valuable type-strain genomes for metagenomic binning, comparative biology and taxonomic classification.</title>
        <authorList>
            <person name="Goeker M."/>
        </authorList>
    </citation>
    <scope>NUCLEOTIDE SEQUENCE [LARGE SCALE GENOMIC DNA]</scope>
    <source>
        <strain evidence="4 5">DSM 101727</strain>
    </source>
</reference>
<dbReference type="PROSITE" id="PS50110">
    <property type="entry name" value="RESPONSE_REGULATORY"/>
    <property type="match status" value="1"/>
</dbReference>
<dbReference type="InterPro" id="IPR046947">
    <property type="entry name" value="LytR-like"/>
</dbReference>
<dbReference type="SMART" id="SM00448">
    <property type="entry name" value="REC"/>
    <property type="match status" value="1"/>
</dbReference>
<dbReference type="OrthoDB" id="236568at2"/>
<feature type="domain" description="HTH LytTR-type" evidence="3">
    <location>
        <begin position="179"/>
        <end position="283"/>
    </location>
</feature>
<dbReference type="InterPro" id="IPR007492">
    <property type="entry name" value="LytTR_DNA-bd_dom"/>
</dbReference>
<gene>
    <name evidence="4" type="ORF">EV193_10511</name>
</gene>
<dbReference type="PANTHER" id="PTHR37299:SF1">
    <property type="entry name" value="STAGE 0 SPORULATION PROTEIN A HOMOLOG"/>
    <property type="match status" value="1"/>
</dbReference>
<evidence type="ECO:0000256" key="1">
    <source>
        <dbReference type="PROSITE-ProRule" id="PRU00169"/>
    </source>
</evidence>
<dbReference type="AlphaFoldDB" id="A0A4Q7KMG1"/>
<proteinExistence type="predicted"/>
<dbReference type="InterPro" id="IPR011006">
    <property type="entry name" value="CheY-like_superfamily"/>
</dbReference>
<organism evidence="4 5">
    <name type="scientific">Herbihabitans rhizosphaerae</name>
    <dbReference type="NCBI Taxonomy" id="1872711"/>
    <lineage>
        <taxon>Bacteria</taxon>
        <taxon>Bacillati</taxon>
        <taxon>Actinomycetota</taxon>
        <taxon>Actinomycetes</taxon>
        <taxon>Pseudonocardiales</taxon>
        <taxon>Pseudonocardiaceae</taxon>
        <taxon>Herbihabitans</taxon>
    </lineage>
</organism>
<dbReference type="EMBL" id="SGWQ01000005">
    <property type="protein sequence ID" value="RZS37457.1"/>
    <property type="molecule type" value="Genomic_DNA"/>
</dbReference>
<keyword evidence="5" id="KW-1185">Reference proteome</keyword>
<dbReference type="Pfam" id="PF04397">
    <property type="entry name" value="LytTR"/>
    <property type="match status" value="1"/>
</dbReference>
<dbReference type="GO" id="GO:0000156">
    <property type="term" value="F:phosphorelay response regulator activity"/>
    <property type="evidence" value="ECO:0007669"/>
    <property type="project" value="InterPro"/>
</dbReference>
<evidence type="ECO:0000313" key="5">
    <source>
        <dbReference type="Proteomes" id="UP000294257"/>
    </source>
</evidence>
<feature type="domain" description="Response regulatory" evidence="2">
    <location>
        <begin position="15"/>
        <end position="147"/>
    </location>
</feature>
<dbReference type="SUPFAM" id="SSF52172">
    <property type="entry name" value="CheY-like"/>
    <property type="match status" value="1"/>
</dbReference>
<protein>
    <submittedName>
        <fullName evidence="4">LytTR family two component transcriptional regulator</fullName>
    </submittedName>
</protein>
<evidence type="ECO:0000259" key="3">
    <source>
        <dbReference type="PROSITE" id="PS50930"/>
    </source>
</evidence>
<comment type="caution">
    <text evidence="4">The sequence shown here is derived from an EMBL/GenBank/DDBJ whole genome shotgun (WGS) entry which is preliminary data.</text>
</comment>
<dbReference type="PROSITE" id="PS50930">
    <property type="entry name" value="HTH_LYTTR"/>
    <property type="match status" value="1"/>
</dbReference>
<dbReference type="SMART" id="SM00850">
    <property type="entry name" value="LytTR"/>
    <property type="match status" value="1"/>
</dbReference>
<dbReference type="GO" id="GO:0003677">
    <property type="term" value="F:DNA binding"/>
    <property type="evidence" value="ECO:0007669"/>
    <property type="project" value="InterPro"/>
</dbReference>
<name>A0A4Q7KMG1_9PSEU</name>